<keyword evidence="1 5" id="KW-0547">Nucleotide-binding</keyword>
<dbReference type="PATRIC" id="fig|1234409.3.peg.373"/>
<evidence type="ECO:0000256" key="4">
    <source>
        <dbReference type="ARBA" id="ARBA00022840"/>
    </source>
</evidence>
<dbReference type="Pfam" id="PF00580">
    <property type="entry name" value="UvrD-helicase"/>
    <property type="match status" value="1"/>
</dbReference>
<dbReference type="AlphaFoldDB" id="K8Z9S9"/>
<sequence>MTTWDEEQLHINEVAQDLVTQVKTIKKQKKEIAQRQQRALQNKKIPIKDGNEQAFYESAVEWKQFEDELQINEQLWEQWAKKEKLYEKMVGNPYFGKLYVQLDGEPLAIYLGLANFGPDENPEIYDWRAPIGDLFYQDKLGEMSYALEDGKKQTAYLENKRQFVIEKGQLKVMADTKETIVDQILLQALEEKSQAHMKEVVTTIQKDQNTMIRDPHRHVLIEGVAGSGKTVVLMQRIAYQMYRQRKYIKANERLMFSPNPIFSDYISQVLPSLGEVDIQRLEWEEWIWQLVPYQKEETKKEFLAFEEELLSTKGLQLLKEYIDTLPKRGLQFRNIAFGLPKEMEPKLLFSKKKWQELYQSLPAEGSPAQKMEVLRQKGERALEKVQQRYVKSQEFAELFELYAPESLDQLQQQVAPEQLEEVVTDQLLDAIFYTAKRAIQQLKFVHLPKQCLDFYQWVLAKEEYAFAKGYAEYFIANIKNHQLTAVQAKFFLFFQQWLTPKTLRQNYESIFVDEVQDYSGLDFCLLKLLFPHAEWTLCGDYHQLLAERTSVLPLLDEIFQTKFVRHQLLTNYRSTQEITRFSNAIMGLELEQSISIRQGEVPTFIHNLSELNDKKEERIAFIAPTKELAKEFYEEHKRDLPLQWISHQKTLPETGYFVLEVALAKGLEFDEVVMVKTKAEQNKNILYTMATRAMHHLWIYTSKEEVPAWLKNIPNTLYQKKD</sequence>
<dbReference type="InterPro" id="IPR027785">
    <property type="entry name" value="UvrD-like_helicase_C"/>
</dbReference>
<gene>
    <name evidence="7" type="ORF">C683_0406</name>
</gene>
<keyword evidence="4 5" id="KW-0067">ATP-binding</keyword>
<accession>K8Z9S9</accession>
<proteinExistence type="predicted"/>
<evidence type="ECO:0000313" key="7">
    <source>
        <dbReference type="EMBL" id="EKU27625.1"/>
    </source>
</evidence>
<dbReference type="eggNOG" id="COG3973">
    <property type="taxonomic scope" value="Bacteria"/>
</dbReference>
<comment type="caution">
    <text evidence="7">The sequence shown here is derived from an EMBL/GenBank/DDBJ whole genome shotgun (WGS) entry which is preliminary data.</text>
</comment>
<name>K8Z9S9_9ENTE</name>
<dbReference type="GO" id="GO:0005829">
    <property type="term" value="C:cytosol"/>
    <property type="evidence" value="ECO:0007669"/>
    <property type="project" value="TreeGrafter"/>
</dbReference>
<dbReference type="RefSeq" id="WP_009488858.1">
    <property type="nucleotide sequence ID" value="NZ_AMYT01000011.1"/>
</dbReference>
<reference evidence="7 8" key="1">
    <citation type="journal article" date="2013" name="Genome Announc.">
        <title>Draft Genome Sequence of Catellicoccus marimammalium, a Novel Species Commonly Found in Gull Feces.</title>
        <authorList>
            <person name="Weigand M.R."/>
            <person name="Ryu H."/>
            <person name="Bozcek L."/>
            <person name="Konstantinidis K.T."/>
            <person name="Santo Domingo J.W."/>
        </authorList>
    </citation>
    <scope>NUCLEOTIDE SEQUENCE [LARGE SCALE GENOMIC DNA]</scope>
    <source>
        <strain evidence="7 8">M35/04/3</strain>
    </source>
</reference>
<dbReference type="GO" id="GO:0005524">
    <property type="term" value="F:ATP binding"/>
    <property type="evidence" value="ECO:0007669"/>
    <property type="project" value="UniProtKB-UniRule"/>
</dbReference>
<dbReference type="Gene3D" id="3.40.50.300">
    <property type="entry name" value="P-loop containing nucleotide triphosphate hydrolases"/>
    <property type="match status" value="3"/>
</dbReference>
<organism evidence="7 8">
    <name type="scientific">Catellicoccus marimammalium M35/04/3</name>
    <dbReference type="NCBI Taxonomy" id="1234409"/>
    <lineage>
        <taxon>Bacteria</taxon>
        <taxon>Bacillati</taxon>
        <taxon>Bacillota</taxon>
        <taxon>Bacilli</taxon>
        <taxon>Lactobacillales</taxon>
        <taxon>Enterococcaceae</taxon>
        <taxon>Catellicoccus</taxon>
    </lineage>
</organism>
<dbReference type="EMBL" id="AMYT01000011">
    <property type="protein sequence ID" value="EKU27625.1"/>
    <property type="molecule type" value="Genomic_DNA"/>
</dbReference>
<dbReference type="GO" id="GO:0003677">
    <property type="term" value="F:DNA binding"/>
    <property type="evidence" value="ECO:0007669"/>
    <property type="project" value="InterPro"/>
</dbReference>
<dbReference type="SUPFAM" id="SSF52540">
    <property type="entry name" value="P-loop containing nucleoside triphosphate hydrolases"/>
    <property type="match status" value="1"/>
</dbReference>
<dbReference type="PANTHER" id="PTHR11070">
    <property type="entry name" value="UVRD / RECB / PCRA DNA HELICASE FAMILY MEMBER"/>
    <property type="match status" value="1"/>
</dbReference>
<feature type="domain" description="UvrD-like helicase ATP-binding" evidence="6">
    <location>
        <begin position="202"/>
        <end position="575"/>
    </location>
</feature>
<dbReference type="GO" id="GO:0043138">
    <property type="term" value="F:3'-5' DNA helicase activity"/>
    <property type="evidence" value="ECO:0007669"/>
    <property type="project" value="TreeGrafter"/>
</dbReference>
<dbReference type="GO" id="GO:0000725">
    <property type="term" value="P:recombinational repair"/>
    <property type="evidence" value="ECO:0007669"/>
    <property type="project" value="TreeGrafter"/>
</dbReference>
<dbReference type="OrthoDB" id="9787585at2"/>
<dbReference type="PANTHER" id="PTHR11070:SF17">
    <property type="entry name" value="DNA HELICASE IV"/>
    <property type="match status" value="1"/>
</dbReference>
<evidence type="ECO:0000256" key="3">
    <source>
        <dbReference type="ARBA" id="ARBA00022806"/>
    </source>
</evidence>
<evidence type="ECO:0000259" key="6">
    <source>
        <dbReference type="PROSITE" id="PS51198"/>
    </source>
</evidence>
<dbReference type="STRING" id="1234409.C683_0406"/>
<evidence type="ECO:0000256" key="1">
    <source>
        <dbReference type="ARBA" id="ARBA00022741"/>
    </source>
</evidence>
<keyword evidence="3 5" id="KW-0347">Helicase</keyword>
<dbReference type="InterPro" id="IPR014016">
    <property type="entry name" value="UvrD-like_ATP-bd"/>
</dbReference>
<dbReference type="Pfam" id="PF13538">
    <property type="entry name" value="UvrD_C_2"/>
    <property type="match status" value="1"/>
</dbReference>
<dbReference type="InterPro" id="IPR027417">
    <property type="entry name" value="P-loop_NTPase"/>
</dbReference>
<evidence type="ECO:0000313" key="8">
    <source>
        <dbReference type="Proteomes" id="UP000016057"/>
    </source>
</evidence>
<dbReference type="PROSITE" id="PS51198">
    <property type="entry name" value="UVRD_HELICASE_ATP_BIND"/>
    <property type="match status" value="1"/>
</dbReference>
<keyword evidence="2 5" id="KW-0378">Hydrolase</keyword>
<evidence type="ECO:0000256" key="5">
    <source>
        <dbReference type="PROSITE-ProRule" id="PRU00560"/>
    </source>
</evidence>
<dbReference type="InterPro" id="IPR000212">
    <property type="entry name" value="DNA_helicase_UvrD/REP"/>
</dbReference>
<evidence type="ECO:0000256" key="2">
    <source>
        <dbReference type="ARBA" id="ARBA00022801"/>
    </source>
</evidence>
<protein>
    <submittedName>
        <fullName evidence="7">Putative ATP-dependent helicase</fullName>
    </submittedName>
</protein>
<keyword evidence="8" id="KW-1185">Reference proteome</keyword>
<feature type="binding site" evidence="5">
    <location>
        <begin position="223"/>
        <end position="230"/>
    </location>
    <ligand>
        <name>ATP</name>
        <dbReference type="ChEBI" id="CHEBI:30616"/>
    </ligand>
</feature>
<dbReference type="Proteomes" id="UP000016057">
    <property type="component" value="Unassembled WGS sequence"/>
</dbReference>
<dbReference type="GO" id="GO:0016787">
    <property type="term" value="F:hydrolase activity"/>
    <property type="evidence" value="ECO:0007669"/>
    <property type="project" value="UniProtKB-UniRule"/>
</dbReference>